<evidence type="ECO:0000256" key="5">
    <source>
        <dbReference type="ARBA" id="ARBA00029903"/>
    </source>
</evidence>
<dbReference type="AlphaFoldDB" id="A0A6B9VN35"/>
<feature type="signal peptide" evidence="6">
    <location>
        <begin position="1"/>
        <end position="21"/>
    </location>
</feature>
<feature type="chain" id="PRO_5025459355" description="phospholipase A2" evidence="6">
    <location>
        <begin position="22"/>
        <end position="383"/>
    </location>
</feature>
<name>A0A6B9VN35_9DIPT</name>
<protein>
    <recommendedName>
        <fullName evidence="2">phospholipase A2</fullName>
        <ecNumber evidence="2">3.1.1.4</ecNumber>
    </recommendedName>
    <alternativeName>
        <fullName evidence="5">Phosphatidylcholine 2-acylhydrolase</fullName>
    </alternativeName>
</protein>
<dbReference type="CDD" id="cd04704">
    <property type="entry name" value="PLA2_bee_venom_like"/>
    <property type="match status" value="1"/>
</dbReference>
<comment type="cofactor">
    <cofactor evidence="1">
        <name>Ca(2+)</name>
        <dbReference type="ChEBI" id="CHEBI:29108"/>
    </cofactor>
</comment>
<dbReference type="GO" id="GO:0004623">
    <property type="term" value="F:phospholipase A2 activity"/>
    <property type="evidence" value="ECO:0007669"/>
    <property type="project" value="UniProtKB-EC"/>
</dbReference>
<accession>A0A6B9VN35</accession>
<evidence type="ECO:0000256" key="1">
    <source>
        <dbReference type="ARBA" id="ARBA00001913"/>
    </source>
</evidence>
<dbReference type="InterPro" id="IPR016090">
    <property type="entry name" value="PLA2-like_dom"/>
</dbReference>
<evidence type="ECO:0000256" key="6">
    <source>
        <dbReference type="SAM" id="SignalP"/>
    </source>
</evidence>
<feature type="domain" description="Phospholipase A2-like central" evidence="7">
    <location>
        <begin position="257"/>
        <end position="350"/>
    </location>
</feature>
<sequence length="383" mass="44222">MNSFSVSSICISLLLIGATSGSVIGNSGLSRHIPKESFLITDHLADGEFERRISFNGLIGKQTSISETSKSLSLWQLTDGHLFLQFIYSGDDKIVDCEYIREKHHIHEFISKFNGDVTLARSHNFTNDNGYQYHQSALPAVTKHEFRNFLDNDAIPPSYQMAFDDVEDFEITNDLARKSERFGMRNFTFVELRDLQDIPSDLLPLLDIQSITEQCNQRHEEMQRIVGGIDSDDEEIRKNATEHLDRRKRALSDMFRMPNTKWCGTGNGAGIYNQLGGASRADMCCRKHDHCKLNIQAMTNKWQFFNYRFYTISSCSCDRRFRTCLKMADSPDANIVGKIFFNIVQSKCFILKPEKYCKQRSWWGECLKKGVRKRAHLRDNRKF</sequence>
<proteinExistence type="evidence at transcript level"/>
<dbReference type="SUPFAM" id="SSF48619">
    <property type="entry name" value="Phospholipase A2, PLA2"/>
    <property type="match status" value="1"/>
</dbReference>
<dbReference type="Gene3D" id="1.20.90.10">
    <property type="entry name" value="Phospholipase A2 domain"/>
    <property type="match status" value="1"/>
</dbReference>
<evidence type="ECO:0000259" key="7">
    <source>
        <dbReference type="Pfam" id="PF05826"/>
    </source>
</evidence>
<dbReference type="Pfam" id="PF05826">
    <property type="entry name" value="Phospholip_A2_2"/>
    <property type="match status" value="1"/>
</dbReference>
<dbReference type="InterPro" id="IPR036444">
    <property type="entry name" value="PLipase_A2_dom_sf"/>
</dbReference>
<keyword evidence="3" id="KW-0442">Lipid degradation</keyword>
<evidence type="ECO:0000313" key="8">
    <source>
        <dbReference type="EMBL" id="QHO60752.1"/>
    </source>
</evidence>
<dbReference type="EC" id="3.1.1.4" evidence="2"/>
<keyword evidence="6" id="KW-0732">Signal</keyword>
<dbReference type="GO" id="GO:0006644">
    <property type="term" value="P:phospholipid metabolic process"/>
    <property type="evidence" value="ECO:0007669"/>
    <property type="project" value="InterPro"/>
</dbReference>
<evidence type="ECO:0000256" key="3">
    <source>
        <dbReference type="ARBA" id="ARBA00022963"/>
    </source>
</evidence>
<evidence type="ECO:0000256" key="4">
    <source>
        <dbReference type="ARBA" id="ARBA00023098"/>
    </source>
</evidence>
<dbReference type="EMBL" id="MN605362">
    <property type="protein sequence ID" value="QHO60752.1"/>
    <property type="molecule type" value="mRNA"/>
</dbReference>
<evidence type="ECO:0000256" key="2">
    <source>
        <dbReference type="ARBA" id="ARBA00013278"/>
    </source>
</evidence>
<dbReference type="PANTHER" id="PTHR12253">
    <property type="entry name" value="RH14732P"/>
    <property type="match status" value="1"/>
</dbReference>
<organism evidence="8">
    <name type="scientific">Sergentomyia schwetzi</name>
    <dbReference type="NCBI Taxonomy" id="114605"/>
    <lineage>
        <taxon>Eukaryota</taxon>
        <taxon>Metazoa</taxon>
        <taxon>Ecdysozoa</taxon>
        <taxon>Arthropoda</taxon>
        <taxon>Hexapoda</taxon>
        <taxon>Insecta</taxon>
        <taxon>Pterygota</taxon>
        <taxon>Neoptera</taxon>
        <taxon>Endopterygota</taxon>
        <taxon>Diptera</taxon>
        <taxon>Nematocera</taxon>
        <taxon>Psychodoidea</taxon>
        <taxon>Psychodidae</taxon>
        <taxon>Sergentomyia</taxon>
        <taxon>Sergentomyia</taxon>
    </lineage>
</organism>
<dbReference type="GO" id="GO:0016042">
    <property type="term" value="P:lipid catabolic process"/>
    <property type="evidence" value="ECO:0007669"/>
    <property type="project" value="UniProtKB-KW"/>
</dbReference>
<dbReference type="GO" id="GO:0050482">
    <property type="term" value="P:arachidonate secretion"/>
    <property type="evidence" value="ECO:0007669"/>
    <property type="project" value="InterPro"/>
</dbReference>
<keyword evidence="4" id="KW-0443">Lipid metabolism</keyword>
<reference evidence="8" key="1">
    <citation type="submission" date="2019-10" db="EMBL/GenBank/DDBJ databases">
        <title>Sergentomyia schwetzi: salivary gland transcriptome, proteome and enzymatic activities in two lineages adapted to different blood sources.</title>
        <authorList>
            <person name="Polanska N."/>
            <person name="Ishemgulova A."/>
            <person name="Volfova V."/>
            <person name="Flegontov P."/>
            <person name="Votypka J."/>
            <person name="Yurchenko V."/>
            <person name="Volf P."/>
        </authorList>
    </citation>
    <scope>NUCLEOTIDE SEQUENCE</scope>
    <source>
        <tissue evidence="8">Salivary glands</tissue>
    </source>
</reference>